<keyword evidence="4" id="KW-1185">Reference proteome</keyword>
<gene>
    <name evidence="3" type="primary">20204409</name>
    <name evidence="2" type="ORF">HELRODRAFT_173141</name>
</gene>
<evidence type="ECO:0000313" key="4">
    <source>
        <dbReference type="Proteomes" id="UP000015101"/>
    </source>
</evidence>
<sequence length="320" mass="37047">MSHILHRDKRNINLKDLLFKWIFPEPFEDYDDVTADSSNKTTGKKLYKLESINVYPLIISMLCCETCCRRQISELKKRRRISDSLTSFLKWSTHSHMNEGYPFGVLHRSFSYDGLLHAGRLLLLSNNDAHLDYELNEGQGYVREEHSKHADDEMCRSKTADVKDNLMKDLTIYVETSKTLTLVDIAEQLSVCYLACQFLSHYDDCKLQELDELHLKLKKCETLLHDKIESFIDDSNADEFMEILVPFLEDDNKFFNKCSNICLDFIFTVVPFQLFKSSINFLQKLLELNVESSVANQSGDDDEISDSMFSLDSSTGNNCF</sequence>
<accession>T1F6G0</accession>
<dbReference type="KEGG" id="hro:HELRODRAFT_173141"/>
<reference evidence="2 4" key="2">
    <citation type="journal article" date="2013" name="Nature">
        <title>Insights into bilaterian evolution from three spiralian genomes.</title>
        <authorList>
            <person name="Simakov O."/>
            <person name="Marletaz F."/>
            <person name="Cho S.J."/>
            <person name="Edsinger-Gonzales E."/>
            <person name="Havlak P."/>
            <person name="Hellsten U."/>
            <person name="Kuo D.H."/>
            <person name="Larsson T."/>
            <person name="Lv J."/>
            <person name="Arendt D."/>
            <person name="Savage R."/>
            <person name="Osoegawa K."/>
            <person name="de Jong P."/>
            <person name="Grimwood J."/>
            <person name="Chapman J.A."/>
            <person name="Shapiro H."/>
            <person name="Aerts A."/>
            <person name="Otillar R.P."/>
            <person name="Terry A.Y."/>
            <person name="Boore J.L."/>
            <person name="Grigoriev I.V."/>
            <person name="Lindberg D.R."/>
            <person name="Seaver E.C."/>
            <person name="Weisblat D.A."/>
            <person name="Putnam N.H."/>
            <person name="Rokhsar D.S."/>
        </authorList>
    </citation>
    <scope>NUCLEOTIDE SEQUENCE</scope>
</reference>
<dbReference type="InParanoid" id="T1F6G0"/>
<evidence type="ECO:0000256" key="1">
    <source>
        <dbReference type="SAM" id="MobiDB-lite"/>
    </source>
</evidence>
<evidence type="ECO:0000313" key="3">
    <source>
        <dbReference type="EnsemblMetazoa" id="HelroP173141"/>
    </source>
</evidence>
<dbReference type="Proteomes" id="UP000015101">
    <property type="component" value="Unassembled WGS sequence"/>
</dbReference>
<dbReference type="HOGENOM" id="CLU_869532_0_0_1"/>
<proteinExistence type="predicted"/>
<dbReference type="GeneID" id="20204409"/>
<dbReference type="AlphaFoldDB" id="T1F6G0"/>
<evidence type="ECO:0000313" key="2">
    <source>
        <dbReference type="EMBL" id="ESO04067.1"/>
    </source>
</evidence>
<name>T1F6G0_HELRO</name>
<reference evidence="4" key="1">
    <citation type="submission" date="2012-12" db="EMBL/GenBank/DDBJ databases">
        <authorList>
            <person name="Hellsten U."/>
            <person name="Grimwood J."/>
            <person name="Chapman J.A."/>
            <person name="Shapiro H."/>
            <person name="Aerts A."/>
            <person name="Otillar R.P."/>
            <person name="Terry A.Y."/>
            <person name="Boore J.L."/>
            <person name="Simakov O."/>
            <person name="Marletaz F."/>
            <person name="Cho S.-J."/>
            <person name="Edsinger-Gonzales E."/>
            <person name="Havlak P."/>
            <person name="Kuo D.-H."/>
            <person name="Larsson T."/>
            <person name="Lv J."/>
            <person name="Arendt D."/>
            <person name="Savage R."/>
            <person name="Osoegawa K."/>
            <person name="de Jong P."/>
            <person name="Lindberg D.R."/>
            <person name="Seaver E.C."/>
            <person name="Weisblat D.A."/>
            <person name="Putnam N.H."/>
            <person name="Grigoriev I.V."/>
            <person name="Rokhsar D.S."/>
        </authorList>
    </citation>
    <scope>NUCLEOTIDE SEQUENCE</scope>
</reference>
<reference evidence="3" key="3">
    <citation type="submission" date="2015-06" db="UniProtKB">
        <authorList>
            <consortium name="EnsemblMetazoa"/>
        </authorList>
    </citation>
    <scope>IDENTIFICATION</scope>
</reference>
<dbReference type="EMBL" id="KB096551">
    <property type="protein sequence ID" value="ESO04067.1"/>
    <property type="molecule type" value="Genomic_DNA"/>
</dbReference>
<dbReference type="EnsemblMetazoa" id="HelroT173141">
    <property type="protein sequence ID" value="HelroP173141"/>
    <property type="gene ID" value="HelroG173141"/>
</dbReference>
<dbReference type="CTD" id="20204409"/>
<protein>
    <submittedName>
        <fullName evidence="2 3">Uncharacterized protein</fullName>
    </submittedName>
</protein>
<feature type="compositionally biased region" description="Polar residues" evidence="1">
    <location>
        <begin position="307"/>
        <end position="320"/>
    </location>
</feature>
<dbReference type="RefSeq" id="XP_009018003.1">
    <property type="nucleotide sequence ID" value="XM_009019755.1"/>
</dbReference>
<feature type="region of interest" description="Disordered" evidence="1">
    <location>
        <begin position="296"/>
        <end position="320"/>
    </location>
</feature>
<dbReference type="EMBL" id="AMQM01004458">
    <property type="status" value="NOT_ANNOTATED_CDS"/>
    <property type="molecule type" value="Genomic_DNA"/>
</dbReference>
<organism evidence="3 4">
    <name type="scientific">Helobdella robusta</name>
    <name type="common">Californian leech</name>
    <dbReference type="NCBI Taxonomy" id="6412"/>
    <lineage>
        <taxon>Eukaryota</taxon>
        <taxon>Metazoa</taxon>
        <taxon>Spiralia</taxon>
        <taxon>Lophotrochozoa</taxon>
        <taxon>Annelida</taxon>
        <taxon>Clitellata</taxon>
        <taxon>Hirudinea</taxon>
        <taxon>Rhynchobdellida</taxon>
        <taxon>Glossiphoniidae</taxon>
        <taxon>Helobdella</taxon>
    </lineage>
</organism>